<organism evidence="3 4">
    <name type="scientific">Rhodospirillum rubrum (strain ATCC 11170 / ATH 1.1.1 / DSM 467 / LMG 4362 / NCIMB 8255 / S1)</name>
    <dbReference type="NCBI Taxonomy" id="269796"/>
    <lineage>
        <taxon>Bacteria</taxon>
        <taxon>Pseudomonadati</taxon>
        <taxon>Pseudomonadota</taxon>
        <taxon>Alphaproteobacteria</taxon>
        <taxon>Rhodospirillales</taxon>
        <taxon>Rhodospirillaceae</taxon>
        <taxon>Rhodospirillum</taxon>
    </lineage>
</organism>
<accession>Q2RNN2</accession>
<dbReference type="AlphaFoldDB" id="Q2RNN2"/>
<proteinExistence type="predicted"/>
<feature type="chain" id="PRO_5004214736" evidence="2">
    <location>
        <begin position="24"/>
        <end position="236"/>
    </location>
</feature>
<feature type="region of interest" description="Disordered" evidence="1">
    <location>
        <begin position="171"/>
        <end position="236"/>
    </location>
</feature>
<dbReference type="EMBL" id="CP000230">
    <property type="protein sequence ID" value="ABC24263.1"/>
    <property type="molecule type" value="Genomic_DNA"/>
</dbReference>
<feature type="compositionally biased region" description="Low complexity" evidence="1">
    <location>
        <begin position="37"/>
        <end position="55"/>
    </location>
</feature>
<dbReference type="Proteomes" id="UP000001929">
    <property type="component" value="Chromosome"/>
</dbReference>
<feature type="compositionally biased region" description="Gly residues" evidence="1">
    <location>
        <begin position="216"/>
        <end position="226"/>
    </location>
</feature>
<feature type="compositionally biased region" description="Low complexity" evidence="1">
    <location>
        <begin position="85"/>
        <end position="103"/>
    </location>
</feature>
<feature type="region of interest" description="Disordered" evidence="1">
    <location>
        <begin position="85"/>
        <end position="108"/>
    </location>
</feature>
<name>Q2RNN2_RHORT</name>
<dbReference type="PATRIC" id="fig|269796.9.peg.3585"/>
<feature type="signal peptide" evidence="2">
    <location>
        <begin position="1"/>
        <end position="23"/>
    </location>
</feature>
<evidence type="ECO:0000256" key="2">
    <source>
        <dbReference type="SAM" id="SignalP"/>
    </source>
</evidence>
<keyword evidence="2" id="KW-0732">Signal</keyword>
<dbReference type="HOGENOM" id="CLU_1174705_0_0_5"/>
<evidence type="ECO:0000313" key="4">
    <source>
        <dbReference type="Proteomes" id="UP000001929"/>
    </source>
</evidence>
<dbReference type="KEGG" id="rru:Rru_A3469"/>
<gene>
    <name evidence="3" type="ordered locus">Rru_A3469</name>
</gene>
<feature type="region of interest" description="Disordered" evidence="1">
    <location>
        <begin position="30"/>
        <end position="55"/>
    </location>
</feature>
<evidence type="ECO:0000313" key="3">
    <source>
        <dbReference type="EMBL" id="ABC24263.1"/>
    </source>
</evidence>
<protein>
    <submittedName>
        <fullName evidence="3">Uncharacterized protein</fullName>
    </submittedName>
</protein>
<dbReference type="RefSeq" id="WP_011391216.1">
    <property type="nucleotide sequence ID" value="NC_007643.1"/>
</dbReference>
<sequence length="236" mass="23941">MHSLTKATLAATLITTLGWQAHAQSSSEILVPPMRESSTPYSAMSPYSPTAPATTAPGYGAPTSPAAPTTAEGVHYRSVTVPSATPGYSTTTTTITPLPSNPSYAPPPTVGTGYSAPTGSMGYSTTTTTIAPAPAPTGANPTVTYAPLPSTPTPAISQVDAANAATPLEASSQGIRPSLQHRQPGASAQDELNRLDPTIRTDSGSLWVRSPNGGYVQKGGSVGGSAGEWYGDTKAR</sequence>
<dbReference type="EnsemblBacteria" id="ABC24263">
    <property type="protein sequence ID" value="ABC24263"/>
    <property type="gene ID" value="Rru_A3469"/>
</dbReference>
<evidence type="ECO:0000256" key="1">
    <source>
        <dbReference type="SAM" id="MobiDB-lite"/>
    </source>
</evidence>
<reference evidence="3 4" key="1">
    <citation type="journal article" date="2011" name="Stand. Genomic Sci.">
        <title>Complete genome sequence of Rhodospirillum rubrum type strain (S1).</title>
        <authorList>
            <person name="Munk A.C."/>
            <person name="Copeland A."/>
            <person name="Lucas S."/>
            <person name="Lapidus A."/>
            <person name="Del Rio T.G."/>
            <person name="Barry K."/>
            <person name="Detter J.C."/>
            <person name="Hammon N."/>
            <person name="Israni S."/>
            <person name="Pitluck S."/>
            <person name="Brettin T."/>
            <person name="Bruce D."/>
            <person name="Han C."/>
            <person name="Tapia R."/>
            <person name="Gilna P."/>
            <person name="Schmutz J."/>
            <person name="Larimer F."/>
            <person name="Land M."/>
            <person name="Kyrpides N.C."/>
            <person name="Mavromatis K."/>
            <person name="Richardson P."/>
            <person name="Rohde M."/>
            <person name="Goker M."/>
            <person name="Klenk H.P."/>
            <person name="Zhang Y."/>
            <person name="Roberts G.P."/>
            <person name="Reslewic S."/>
            <person name="Schwartz D.C."/>
        </authorList>
    </citation>
    <scope>NUCLEOTIDE SEQUENCE [LARGE SCALE GENOMIC DNA]</scope>
    <source>
        <strain evidence="4">ATCC 11170 / ATH 1.1.1 / DSM 467 / LMG 4362 / NCIMB 8255 / S1</strain>
    </source>
</reference>
<keyword evidence="4" id="KW-1185">Reference proteome</keyword>